<comment type="catalytic activity">
    <reaction evidence="13 14">
        <text>a ubiquinone + reduced [electron-transfer flavoprotein] = a ubiquinol + oxidized [electron-transfer flavoprotein] + H(+)</text>
        <dbReference type="Rhea" id="RHEA:24052"/>
        <dbReference type="Rhea" id="RHEA-COMP:9565"/>
        <dbReference type="Rhea" id="RHEA-COMP:9566"/>
        <dbReference type="Rhea" id="RHEA-COMP:10685"/>
        <dbReference type="Rhea" id="RHEA-COMP:10686"/>
        <dbReference type="ChEBI" id="CHEBI:15378"/>
        <dbReference type="ChEBI" id="CHEBI:16389"/>
        <dbReference type="ChEBI" id="CHEBI:17976"/>
        <dbReference type="ChEBI" id="CHEBI:57692"/>
        <dbReference type="ChEBI" id="CHEBI:58307"/>
        <dbReference type="EC" id="1.5.5.1"/>
    </reaction>
</comment>
<feature type="domain" description="4Fe-4S ferredoxin-type" evidence="15">
    <location>
        <begin position="514"/>
        <end position="543"/>
    </location>
</feature>
<evidence type="ECO:0000256" key="9">
    <source>
        <dbReference type="ARBA" id="ARBA00023002"/>
    </source>
</evidence>
<keyword evidence="6 14" id="KW-0479">Metal-binding</keyword>
<dbReference type="InterPro" id="IPR049398">
    <property type="entry name" value="ETF-QO/FixC_UQ-bd"/>
</dbReference>
<dbReference type="SUPFAM" id="SSF54862">
    <property type="entry name" value="4Fe-4S ferredoxins"/>
    <property type="match status" value="1"/>
</dbReference>
<evidence type="ECO:0000256" key="7">
    <source>
        <dbReference type="ARBA" id="ARBA00022827"/>
    </source>
</evidence>
<dbReference type="GO" id="GO:0051539">
    <property type="term" value="F:4 iron, 4 sulfur cluster binding"/>
    <property type="evidence" value="ECO:0007669"/>
    <property type="project" value="UniProtKB-UniRule"/>
</dbReference>
<evidence type="ECO:0000256" key="4">
    <source>
        <dbReference type="ARBA" id="ARBA00022485"/>
    </source>
</evidence>
<evidence type="ECO:0000256" key="13">
    <source>
        <dbReference type="ARBA" id="ARBA00052682"/>
    </source>
</evidence>
<dbReference type="Gene3D" id="3.30.9.90">
    <property type="match status" value="1"/>
</dbReference>
<dbReference type="Pfam" id="PF05187">
    <property type="entry name" value="Fer4_ETF_QO"/>
    <property type="match status" value="1"/>
</dbReference>
<dbReference type="InterPro" id="IPR007859">
    <property type="entry name" value="ETF-QO/FixX_C"/>
</dbReference>
<comment type="cofactor">
    <cofactor evidence="1 14">
        <name>FAD</name>
        <dbReference type="ChEBI" id="CHEBI:57692"/>
    </cofactor>
</comment>
<dbReference type="PROSITE" id="PS51379">
    <property type="entry name" value="4FE4S_FER_2"/>
    <property type="match status" value="1"/>
</dbReference>
<reference evidence="16 17" key="1">
    <citation type="submission" date="2019-09" db="EMBL/GenBank/DDBJ databases">
        <authorList>
            <person name="Chandra G."/>
            <person name="Truman W A."/>
        </authorList>
    </citation>
    <scope>NUCLEOTIDE SEQUENCE [LARGE SCALE GENOMIC DNA]</scope>
    <source>
        <strain evidence="16">PS645</strain>
    </source>
</reference>
<evidence type="ECO:0000256" key="8">
    <source>
        <dbReference type="ARBA" id="ARBA00022982"/>
    </source>
</evidence>
<keyword evidence="11 14" id="KW-0411">Iron-sulfur</keyword>
<evidence type="ECO:0000256" key="6">
    <source>
        <dbReference type="ARBA" id="ARBA00022723"/>
    </source>
</evidence>
<comment type="cofactor">
    <cofactor evidence="14">
        <name>[4Fe-4S] cluster</name>
        <dbReference type="ChEBI" id="CHEBI:49883"/>
    </cofactor>
    <text evidence="14">Binds 1 [4Fe-4S] cluster.</text>
</comment>
<evidence type="ECO:0000256" key="14">
    <source>
        <dbReference type="RuleBase" id="RU366068"/>
    </source>
</evidence>
<evidence type="ECO:0000256" key="5">
    <source>
        <dbReference type="ARBA" id="ARBA00022630"/>
    </source>
</evidence>
<gene>
    <name evidence="16" type="ORF">PS645_01237</name>
</gene>
<keyword evidence="4" id="KW-0004">4Fe-4S</keyword>
<evidence type="ECO:0000256" key="3">
    <source>
        <dbReference type="ARBA" id="ARBA00022448"/>
    </source>
</evidence>
<comment type="function">
    <text evidence="2 14">Accepts electrons from ETF and reduces ubiquinone.</text>
</comment>
<dbReference type="PROSITE" id="PS51257">
    <property type="entry name" value="PROKAR_LIPOPROTEIN"/>
    <property type="match status" value="1"/>
</dbReference>
<evidence type="ECO:0000256" key="12">
    <source>
        <dbReference type="ARBA" id="ARBA00023075"/>
    </source>
</evidence>
<evidence type="ECO:0000259" key="15">
    <source>
        <dbReference type="PROSITE" id="PS51379"/>
    </source>
</evidence>
<dbReference type="OrthoDB" id="9766632at2"/>
<dbReference type="Gene3D" id="3.50.50.60">
    <property type="entry name" value="FAD/NAD(P)-binding domain"/>
    <property type="match status" value="1"/>
</dbReference>
<dbReference type="Gene3D" id="3.30.70.20">
    <property type="match status" value="1"/>
</dbReference>
<keyword evidence="8 14" id="KW-0249">Electron transport</keyword>
<dbReference type="RefSeq" id="WP_150579669.1">
    <property type="nucleotide sequence ID" value="NZ_CABVGX010000007.1"/>
</dbReference>
<protein>
    <recommendedName>
        <fullName evidence="14">Electron transfer flavoprotein-ubiquinone oxidoreductase</fullName>
        <shortName evidence="14">ETF-QO</shortName>
        <ecNumber evidence="14">1.5.5.1</ecNumber>
    </recommendedName>
</protein>
<dbReference type="InterPro" id="IPR036188">
    <property type="entry name" value="FAD/NAD-bd_sf"/>
</dbReference>
<dbReference type="InterPro" id="IPR017896">
    <property type="entry name" value="4Fe4S_Fe-S-bd"/>
</dbReference>
<sequence length="554" mass="60688">MEREYMEFDVVIVGAGPAGLSAACRLKQKAAEAGKEISVCVVEKGSEVGAHILSGAVFEPRALNELFPDWKELGAPLNTPVSRDDIFVLKNAESAQKIPDFFVPKTMHNEGNYIISLGNLCRWLAQQAENLGVEIYPGFAAQEALIDENGVVRGIITGDLGVDREGHPKEGLYTPGMELRGKYTLFAEGCRGHIGKQLIKRFNLDSEADAQHYGIGLKEIWDIDPAKHQPGLVVHTAGWPLDIMGNENTGGSFLYHLENNQVVVGLIIDLSYSNTFLSPFDEFQRLKHHPVLKQYLEGGKRVSYGARAICKGGLNSLPKMVFKGGALIGCDLGTLNFAKIKGSHTAMKSGMLAAESVAEALFAEKDGTEELTTYVDAFKNSWLYDELFASRNFGAAIHKYGAIVGGGFNWLDQNIFGGKLPFTLHDNKPDYACLKLAADCKKIDYPKPDGKLSFDKLSSVFISGTNHEEEQPCHLKLTDPSIPIGKNLPLYDEPAQRYCPAGVYEVITKEDGEKRFQINAQNCVHCKTCDIKDPAQNITWVAPEGAGGPTYPNM</sequence>
<organism evidence="16 17">
    <name type="scientific">Pseudomonas fluorescens</name>
    <dbReference type="NCBI Taxonomy" id="294"/>
    <lineage>
        <taxon>Bacteria</taxon>
        <taxon>Pseudomonadati</taxon>
        <taxon>Pseudomonadota</taxon>
        <taxon>Gammaproteobacteria</taxon>
        <taxon>Pseudomonadales</taxon>
        <taxon>Pseudomonadaceae</taxon>
        <taxon>Pseudomonas</taxon>
    </lineage>
</organism>
<dbReference type="EC" id="1.5.5.1" evidence="14"/>
<evidence type="ECO:0000256" key="11">
    <source>
        <dbReference type="ARBA" id="ARBA00023014"/>
    </source>
</evidence>
<keyword evidence="9 14" id="KW-0560">Oxidoreductase</keyword>
<keyword evidence="10 14" id="KW-0408">Iron</keyword>
<evidence type="ECO:0000313" key="17">
    <source>
        <dbReference type="Proteomes" id="UP000325607"/>
    </source>
</evidence>
<evidence type="ECO:0000256" key="1">
    <source>
        <dbReference type="ARBA" id="ARBA00001974"/>
    </source>
</evidence>
<dbReference type="AlphaFoldDB" id="A0A5E6R1M4"/>
<dbReference type="PANTHER" id="PTHR10617:SF107">
    <property type="entry name" value="ELECTRON TRANSFER FLAVOPROTEIN-UBIQUINONE OXIDOREDUCTASE, MITOCHONDRIAL"/>
    <property type="match status" value="1"/>
</dbReference>
<dbReference type="PANTHER" id="PTHR10617">
    <property type="entry name" value="ELECTRON TRANSFER FLAVOPROTEIN-UBIQUINONE OXIDOREDUCTASE"/>
    <property type="match status" value="1"/>
</dbReference>
<evidence type="ECO:0000256" key="2">
    <source>
        <dbReference type="ARBA" id="ARBA00002819"/>
    </source>
</evidence>
<keyword evidence="12 14" id="KW-0830">Ubiquinone</keyword>
<dbReference type="SUPFAM" id="SSF51905">
    <property type="entry name" value="FAD/NAD(P)-binding domain"/>
    <property type="match status" value="1"/>
</dbReference>
<name>A0A5E6R1M4_PSEFL</name>
<evidence type="ECO:0000313" key="16">
    <source>
        <dbReference type="EMBL" id="VVM60633.1"/>
    </source>
</evidence>
<dbReference type="SUPFAM" id="SSF54373">
    <property type="entry name" value="FAD-linked reductases, C-terminal domain"/>
    <property type="match status" value="1"/>
</dbReference>
<keyword evidence="7 14" id="KW-0274">FAD</keyword>
<dbReference type="GO" id="GO:0004174">
    <property type="term" value="F:electron-transferring-flavoprotein dehydrogenase activity"/>
    <property type="evidence" value="ECO:0007669"/>
    <property type="project" value="UniProtKB-UniRule"/>
</dbReference>
<keyword evidence="5 14" id="KW-0285">Flavoprotein</keyword>
<accession>A0A5E6R1M4</accession>
<dbReference type="GO" id="GO:0046872">
    <property type="term" value="F:metal ion binding"/>
    <property type="evidence" value="ECO:0007669"/>
    <property type="project" value="UniProtKB-KW"/>
</dbReference>
<dbReference type="Pfam" id="PF21162">
    <property type="entry name" value="ETFQO_UQ-bd"/>
    <property type="match status" value="1"/>
</dbReference>
<dbReference type="InterPro" id="IPR040156">
    <property type="entry name" value="ETF-QO"/>
</dbReference>
<proteinExistence type="predicted"/>
<dbReference type="Proteomes" id="UP000325607">
    <property type="component" value="Unassembled WGS sequence"/>
</dbReference>
<dbReference type="PRINTS" id="PR00420">
    <property type="entry name" value="RNGMNOXGNASE"/>
</dbReference>
<dbReference type="FunFam" id="3.30.70.20:FF:000012">
    <property type="entry name" value="Electron transfer flavoprotein-ubiquinone oxidoreductase, mitochondrial"/>
    <property type="match status" value="1"/>
</dbReference>
<dbReference type="EMBL" id="CABVGX010000007">
    <property type="protein sequence ID" value="VVM60633.1"/>
    <property type="molecule type" value="Genomic_DNA"/>
</dbReference>
<dbReference type="Pfam" id="PF13450">
    <property type="entry name" value="NAD_binding_8"/>
    <property type="match status" value="1"/>
</dbReference>
<evidence type="ECO:0000256" key="10">
    <source>
        <dbReference type="ARBA" id="ARBA00023004"/>
    </source>
</evidence>
<keyword evidence="3 14" id="KW-0813">Transport</keyword>